<dbReference type="FunFam" id="1.10.150.570:FF:000001">
    <property type="entry name" value="tRNA uridine 5-carboxymethylaminomethyl modification enzyme MnmG"/>
    <property type="match status" value="1"/>
</dbReference>
<dbReference type="OrthoDB" id="9815560at2"/>
<dbReference type="InterPro" id="IPR002218">
    <property type="entry name" value="MnmG-rel"/>
</dbReference>
<dbReference type="Pfam" id="PF01134">
    <property type="entry name" value="GIDA"/>
    <property type="match status" value="1"/>
</dbReference>
<dbReference type="SUPFAM" id="SSF51905">
    <property type="entry name" value="FAD/NAD(P)-binding domain"/>
    <property type="match status" value="1"/>
</dbReference>
<dbReference type="InterPro" id="IPR047001">
    <property type="entry name" value="MnmG_C_subdom"/>
</dbReference>
<dbReference type="SMART" id="SM01228">
    <property type="entry name" value="GIDA_assoc_3"/>
    <property type="match status" value="1"/>
</dbReference>
<dbReference type="PROSITE" id="PS01281">
    <property type="entry name" value="GIDA_2"/>
    <property type="match status" value="1"/>
</dbReference>
<comment type="subunit">
    <text evidence="9 11">Homodimer. Heterotetramer of two MnmE and two MnmG subunits.</text>
</comment>
<dbReference type="InterPro" id="IPR049312">
    <property type="entry name" value="GIDA_C_N"/>
</dbReference>
<keyword evidence="6 11" id="KW-0819">tRNA processing</keyword>
<comment type="similarity">
    <text evidence="3 11">Belongs to the MnmG family.</text>
</comment>
<evidence type="ECO:0000256" key="7">
    <source>
        <dbReference type="ARBA" id="ARBA00022827"/>
    </source>
</evidence>
<dbReference type="EMBL" id="FTMS01000010">
    <property type="protein sequence ID" value="SIQ52648.1"/>
    <property type="molecule type" value="Genomic_DNA"/>
</dbReference>
<accession>A0A1N6TGX6</accession>
<evidence type="ECO:0000256" key="1">
    <source>
        <dbReference type="ARBA" id="ARBA00001974"/>
    </source>
</evidence>
<dbReference type="Pfam" id="PF21680">
    <property type="entry name" value="GIDA_C_1st"/>
    <property type="match status" value="1"/>
</dbReference>
<feature type="binding site" evidence="11">
    <location>
        <position position="121"/>
    </location>
    <ligand>
        <name>FAD</name>
        <dbReference type="ChEBI" id="CHEBI:57692"/>
    </ligand>
</feature>
<dbReference type="GO" id="GO:0050660">
    <property type="term" value="F:flavin adenine dinucleotide binding"/>
    <property type="evidence" value="ECO:0007669"/>
    <property type="project" value="UniProtKB-UniRule"/>
</dbReference>
<dbReference type="GO" id="GO:0002098">
    <property type="term" value="P:tRNA wobble uridine modification"/>
    <property type="evidence" value="ECO:0007669"/>
    <property type="project" value="InterPro"/>
</dbReference>
<feature type="binding site" evidence="11">
    <location>
        <begin position="9"/>
        <end position="14"/>
    </location>
    <ligand>
        <name>FAD</name>
        <dbReference type="ChEBI" id="CHEBI:57692"/>
    </ligand>
</feature>
<evidence type="ECO:0000256" key="5">
    <source>
        <dbReference type="ARBA" id="ARBA00022630"/>
    </source>
</evidence>
<keyword evidence="7 11" id="KW-0274">FAD</keyword>
<dbReference type="PRINTS" id="PR00411">
    <property type="entry name" value="PNDRDTASEI"/>
</dbReference>
<dbReference type="Gene3D" id="3.50.50.60">
    <property type="entry name" value="FAD/NAD(P)-binding domain"/>
    <property type="match status" value="2"/>
</dbReference>
<dbReference type="Gene3D" id="1.10.150.570">
    <property type="entry name" value="GidA associated domain, C-terminal subdomain"/>
    <property type="match status" value="1"/>
</dbReference>
<dbReference type="Pfam" id="PF13932">
    <property type="entry name" value="SAM_GIDA_C"/>
    <property type="match status" value="1"/>
</dbReference>
<evidence type="ECO:0000256" key="8">
    <source>
        <dbReference type="ARBA" id="ARBA00023027"/>
    </source>
</evidence>
<evidence type="ECO:0000256" key="3">
    <source>
        <dbReference type="ARBA" id="ARBA00007653"/>
    </source>
</evidence>
<evidence type="ECO:0000256" key="11">
    <source>
        <dbReference type="HAMAP-Rule" id="MF_00129"/>
    </source>
</evidence>
<dbReference type="GO" id="GO:0030488">
    <property type="term" value="P:tRNA methylation"/>
    <property type="evidence" value="ECO:0007669"/>
    <property type="project" value="TreeGrafter"/>
</dbReference>
<evidence type="ECO:0000256" key="10">
    <source>
        <dbReference type="ARBA" id="ARBA00031800"/>
    </source>
</evidence>
<dbReference type="Proteomes" id="UP000186400">
    <property type="component" value="Unassembled WGS sequence"/>
</dbReference>
<evidence type="ECO:0000256" key="9">
    <source>
        <dbReference type="ARBA" id="ARBA00025948"/>
    </source>
</evidence>
<name>A0A1N6TGX6_9SPIO</name>
<feature type="binding site" evidence="11">
    <location>
        <position position="178"/>
    </location>
    <ligand>
        <name>FAD</name>
        <dbReference type="ChEBI" id="CHEBI:57692"/>
    </ligand>
</feature>
<organism evidence="13 14">
    <name type="scientific">Alkalispirochaeta americana</name>
    <dbReference type="NCBI Taxonomy" id="159291"/>
    <lineage>
        <taxon>Bacteria</taxon>
        <taxon>Pseudomonadati</taxon>
        <taxon>Spirochaetota</taxon>
        <taxon>Spirochaetia</taxon>
        <taxon>Spirochaetales</taxon>
        <taxon>Spirochaetaceae</taxon>
        <taxon>Alkalispirochaeta</taxon>
    </lineage>
</organism>
<keyword evidence="5 11" id="KW-0285">Flavoprotein</keyword>
<dbReference type="InterPro" id="IPR036188">
    <property type="entry name" value="FAD/NAD-bd_sf"/>
</dbReference>
<dbReference type="GO" id="GO:0005829">
    <property type="term" value="C:cytosol"/>
    <property type="evidence" value="ECO:0007669"/>
    <property type="project" value="TreeGrafter"/>
</dbReference>
<dbReference type="NCBIfam" id="TIGR00136">
    <property type="entry name" value="mnmG_gidA"/>
    <property type="match status" value="1"/>
</dbReference>
<feature type="domain" description="tRNA uridine 5-carboxymethylaminomethyl modification enzyme C-terminal subdomain" evidence="12">
    <location>
        <begin position="538"/>
        <end position="609"/>
    </location>
</feature>
<evidence type="ECO:0000256" key="2">
    <source>
        <dbReference type="ARBA" id="ARBA00003717"/>
    </source>
</evidence>
<reference evidence="14" key="1">
    <citation type="submission" date="2017-01" db="EMBL/GenBank/DDBJ databases">
        <authorList>
            <person name="Varghese N."/>
            <person name="Submissions S."/>
        </authorList>
    </citation>
    <scope>NUCLEOTIDE SEQUENCE [LARGE SCALE GENOMIC DNA]</scope>
    <source>
        <strain evidence="14">ASpG1</strain>
    </source>
</reference>
<keyword evidence="11" id="KW-0963">Cytoplasm</keyword>
<comment type="function">
    <text evidence="2 11">NAD-binding protein involved in the addition of a carboxymethylaminomethyl (cmnm) group at the wobble position (U34) of certain tRNAs, forming tRNA-cmnm(5)s(2)U34.</text>
</comment>
<dbReference type="InterPro" id="IPR040131">
    <property type="entry name" value="MnmG_N"/>
</dbReference>
<dbReference type="InterPro" id="IPR020595">
    <property type="entry name" value="MnmG-rel_CS"/>
</dbReference>
<comment type="subcellular location">
    <subcellularLocation>
        <location evidence="11">Cytoplasm</location>
    </subcellularLocation>
</comment>
<dbReference type="FunFam" id="3.50.50.60:FF:000002">
    <property type="entry name" value="tRNA uridine 5-carboxymethylaminomethyl modification enzyme MnmG"/>
    <property type="match status" value="1"/>
</dbReference>
<evidence type="ECO:0000256" key="6">
    <source>
        <dbReference type="ARBA" id="ARBA00022694"/>
    </source>
</evidence>
<evidence type="ECO:0000313" key="13">
    <source>
        <dbReference type="EMBL" id="SIQ52648.1"/>
    </source>
</evidence>
<dbReference type="RefSeq" id="WP_076488903.1">
    <property type="nucleotide sequence ID" value="NZ_FTMS01000010.1"/>
</dbReference>
<dbReference type="AlphaFoldDB" id="A0A1N6TGX6"/>
<dbReference type="PANTHER" id="PTHR11806">
    <property type="entry name" value="GLUCOSE INHIBITED DIVISION PROTEIN A"/>
    <property type="match status" value="1"/>
</dbReference>
<keyword evidence="14" id="KW-1185">Reference proteome</keyword>
<evidence type="ECO:0000313" key="14">
    <source>
        <dbReference type="Proteomes" id="UP000186400"/>
    </source>
</evidence>
<dbReference type="STRING" id="159291.SAMN05920897_11057"/>
<proteinExistence type="inferred from homology"/>
<evidence type="ECO:0000256" key="4">
    <source>
        <dbReference type="ARBA" id="ARBA00020461"/>
    </source>
</evidence>
<comment type="cofactor">
    <cofactor evidence="1 11">
        <name>FAD</name>
        <dbReference type="ChEBI" id="CHEBI:57692"/>
    </cofactor>
</comment>
<dbReference type="Gene3D" id="1.10.10.1800">
    <property type="entry name" value="tRNA uridine 5-carboxymethylaminomethyl modification enzyme MnmG/GidA"/>
    <property type="match status" value="1"/>
</dbReference>
<dbReference type="InterPro" id="IPR044920">
    <property type="entry name" value="MnmG_C_subdom_sf"/>
</dbReference>
<feature type="binding site" evidence="11">
    <location>
        <begin position="270"/>
        <end position="284"/>
    </location>
    <ligand>
        <name>NAD(+)</name>
        <dbReference type="ChEBI" id="CHEBI:57540"/>
    </ligand>
</feature>
<keyword evidence="8 11" id="KW-0520">NAD</keyword>
<evidence type="ECO:0000259" key="12">
    <source>
        <dbReference type="SMART" id="SM01228"/>
    </source>
</evidence>
<feature type="binding site" evidence="11">
    <location>
        <position position="367"/>
    </location>
    <ligand>
        <name>FAD</name>
        <dbReference type="ChEBI" id="CHEBI:57692"/>
    </ligand>
</feature>
<protein>
    <recommendedName>
        <fullName evidence="4 11">tRNA uridine 5-carboxymethylaminomethyl modification enzyme MnmG</fullName>
    </recommendedName>
    <alternativeName>
        <fullName evidence="10 11">Glucose-inhibited division protein A</fullName>
    </alternativeName>
</protein>
<gene>
    <name evidence="11" type="primary">mnmG</name>
    <name evidence="11" type="synonym">gidA</name>
    <name evidence="13" type="ORF">SAMN05920897_11057</name>
</gene>
<dbReference type="HAMAP" id="MF_00129">
    <property type="entry name" value="MnmG_GidA"/>
    <property type="match status" value="1"/>
</dbReference>
<dbReference type="InterPro" id="IPR004416">
    <property type="entry name" value="MnmG"/>
</dbReference>
<dbReference type="PANTHER" id="PTHR11806:SF0">
    <property type="entry name" value="PROTEIN MTO1 HOMOLOG, MITOCHONDRIAL"/>
    <property type="match status" value="1"/>
</dbReference>
<dbReference type="InterPro" id="IPR026904">
    <property type="entry name" value="MnmG_C"/>
</dbReference>
<dbReference type="PROSITE" id="PS01280">
    <property type="entry name" value="GIDA_1"/>
    <property type="match status" value="1"/>
</dbReference>
<sequence length="621" mass="68843">MKMDAVVVGGGHAGIEAALAIARLGFSVVMITQNLDTIGKLSCNPAIGGLAKGNMVREIDALGGRMAQLIDETMIQFRVLNRSRGPAVQAPRAQADKQAYQIAAKRALEVEPGVSLLQDTVVDLLYTPRGSRLAGVITERGNRIEARVVVVTTGTFLKGRIFVGSYQAEGGRLGEPASYGLDRALESVGFRLGRMKTGTPARIMADSVDYSKVEPQFGDDEIIPFSYGGGRIIRDQVQCYITYTTAETHRVISDNLDRSPLFSGDIVGSGPRYCPSIEDKVVKFPDRDRHQIFLEPEGRSTGELYLNGISSSLPEEVQRDFIHTIPGLEKAQVVRPGYAVEYDHIDPSQLYPTLEAKVLPGLYLAGQTNGTSGYEEAAGQGLVAGINAARALAGEAPLLLDRSQAYIGVMIDDLVTLGTKEPYRMFTSRAEHRMNLRHDSSDMRLFELAYNLGMHDDRAWARFQEKRKTLATITGALQQRFLRDRDEPSLEVLQGQQGKSLHQILKNPRVSLEMLLPFLEDLPGDIPPEWLRQVELDVKYEGYVAREEKMVHRFRRLESLRIPPDYDYSQVKGISNEAREKFRSVRPLSVGQASRIPGVRNSDVTVLMVMLDPRRKRNSAA</sequence>